<evidence type="ECO:0000256" key="5">
    <source>
        <dbReference type="SAM" id="MobiDB-lite"/>
    </source>
</evidence>
<dbReference type="PANTHER" id="PTHR38097">
    <property type="match status" value="1"/>
</dbReference>
<evidence type="ECO:0000256" key="4">
    <source>
        <dbReference type="ARBA" id="ARBA00023125"/>
    </source>
</evidence>
<dbReference type="Gene3D" id="4.10.430.10">
    <property type="entry name" value="Histone-like protein H-NS, C-terminal domain"/>
    <property type="match status" value="1"/>
</dbReference>
<dbReference type="GO" id="GO:0000976">
    <property type="term" value="F:transcription cis-regulatory region binding"/>
    <property type="evidence" value="ECO:0007669"/>
    <property type="project" value="TreeGrafter"/>
</dbReference>
<dbReference type="GO" id="GO:0032993">
    <property type="term" value="C:protein-DNA complex"/>
    <property type="evidence" value="ECO:0007669"/>
    <property type="project" value="TreeGrafter"/>
</dbReference>
<comment type="caution">
    <text evidence="7">The sequence shown here is derived from an EMBL/GenBank/DDBJ whole genome shotgun (WGS) entry which is preliminary data.</text>
</comment>
<dbReference type="GO" id="GO:0003681">
    <property type="term" value="F:bent DNA binding"/>
    <property type="evidence" value="ECO:0007669"/>
    <property type="project" value="TreeGrafter"/>
</dbReference>
<dbReference type="SUPFAM" id="SSF81273">
    <property type="entry name" value="H-NS histone-like proteins"/>
    <property type="match status" value="1"/>
</dbReference>
<keyword evidence="3" id="KW-0963">Cytoplasm</keyword>
<dbReference type="PANTHER" id="PTHR38097:SF2">
    <property type="entry name" value="DNA-BINDING PROTEIN STPA"/>
    <property type="match status" value="1"/>
</dbReference>
<evidence type="ECO:0000256" key="3">
    <source>
        <dbReference type="ARBA" id="ARBA00022490"/>
    </source>
</evidence>
<keyword evidence="4" id="KW-0238">DNA-binding</keyword>
<proteinExistence type="inferred from homology"/>
<accession>A0A934TMC5</accession>
<sequence length="108" mass="12520">MSQMPRPDLGQMSLDELKVLQKEVGIAIDTYRDRQREEARRVLEEKAREMGFKLDELSGSPGKRKGKSSPARYRHPENPAMTWTGRGRRPNWVLAELEEGRTLEELKI</sequence>
<reference evidence="7" key="2">
    <citation type="journal article" date="2020" name="Microorganisms">
        <title>Osmotic Adaptation and Compatible Solute Biosynthesis of Phototrophic Bacteria as Revealed from Genome Analyses.</title>
        <authorList>
            <person name="Imhoff J.F."/>
            <person name="Rahn T."/>
            <person name="Kunzel S."/>
            <person name="Keller A."/>
            <person name="Neulinger S.C."/>
        </authorList>
    </citation>
    <scope>NUCLEOTIDE SEQUENCE</scope>
    <source>
        <strain evidence="7">LMG 28126</strain>
    </source>
</reference>
<dbReference type="EMBL" id="NHSD01000297">
    <property type="protein sequence ID" value="MBK5928283.1"/>
    <property type="molecule type" value="Genomic_DNA"/>
</dbReference>
<gene>
    <name evidence="7" type="ORF">CCR87_13225</name>
</gene>
<keyword evidence="8" id="KW-1185">Reference proteome</keyword>
<dbReference type="AlphaFoldDB" id="A0A934TMC5"/>
<dbReference type="InterPro" id="IPR027444">
    <property type="entry name" value="H-NS_C_dom"/>
</dbReference>
<protein>
    <recommendedName>
        <fullName evidence="6">DNA-binding protein H-NS-like C-terminal domain-containing protein</fullName>
    </recommendedName>
</protein>
<dbReference type="Proteomes" id="UP000706333">
    <property type="component" value="Unassembled WGS sequence"/>
</dbReference>
<comment type="similarity">
    <text evidence="2">Belongs to the histone-like protein H-NS family.</text>
</comment>
<name>A0A934TMC5_9RHOB</name>
<dbReference type="Pfam" id="PF00816">
    <property type="entry name" value="Histone_HNS"/>
    <property type="match status" value="1"/>
</dbReference>
<evidence type="ECO:0000313" key="7">
    <source>
        <dbReference type="EMBL" id="MBK5928283.1"/>
    </source>
</evidence>
<comment type="subcellular location">
    <subcellularLocation>
        <location evidence="1">Cytoplasm</location>
        <location evidence="1">Nucleoid</location>
    </subcellularLocation>
</comment>
<reference evidence="7" key="1">
    <citation type="submission" date="2017-05" db="EMBL/GenBank/DDBJ databases">
        <authorList>
            <person name="Imhoff J.F."/>
            <person name="Rahn T."/>
            <person name="Kuenzel S."/>
            <person name="Neulinger S.C."/>
        </authorList>
    </citation>
    <scope>NUCLEOTIDE SEQUENCE</scope>
    <source>
        <strain evidence="7">LMG 28126</strain>
    </source>
</reference>
<feature type="region of interest" description="Disordered" evidence="5">
    <location>
        <begin position="53"/>
        <end position="86"/>
    </location>
</feature>
<evidence type="ECO:0000256" key="1">
    <source>
        <dbReference type="ARBA" id="ARBA00004453"/>
    </source>
</evidence>
<dbReference type="GO" id="GO:0005829">
    <property type="term" value="C:cytosol"/>
    <property type="evidence" value="ECO:0007669"/>
    <property type="project" value="TreeGrafter"/>
</dbReference>
<dbReference type="GO" id="GO:0009295">
    <property type="term" value="C:nucleoid"/>
    <property type="evidence" value="ECO:0007669"/>
    <property type="project" value="UniProtKB-SubCell"/>
</dbReference>
<evidence type="ECO:0000256" key="2">
    <source>
        <dbReference type="ARBA" id="ARBA00010610"/>
    </source>
</evidence>
<dbReference type="SMART" id="SM00528">
    <property type="entry name" value="HNS"/>
    <property type="match status" value="1"/>
</dbReference>
<organism evidence="7 8">
    <name type="scientific">Rhodobaculum claviforme</name>
    <dbReference type="NCBI Taxonomy" id="1549854"/>
    <lineage>
        <taxon>Bacteria</taxon>
        <taxon>Pseudomonadati</taxon>
        <taxon>Pseudomonadota</taxon>
        <taxon>Alphaproteobacteria</taxon>
        <taxon>Rhodobacterales</taxon>
        <taxon>Paracoccaceae</taxon>
        <taxon>Rhodobaculum</taxon>
    </lineage>
</organism>
<dbReference type="InterPro" id="IPR037150">
    <property type="entry name" value="H-NS_C_dom_sf"/>
</dbReference>
<feature type="domain" description="DNA-binding protein H-NS-like C-terminal" evidence="6">
    <location>
        <begin position="63"/>
        <end position="108"/>
    </location>
</feature>
<evidence type="ECO:0000259" key="6">
    <source>
        <dbReference type="SMART" id="SM00528"/>
    </source>
</evidence>
<dbReference type="GO" id="GO:0001217">
    <property type="term" value="F:DNA-binding transcription repressor activity"/>
    <property type="evidence" value="ECO:0007669"/>
    <property type="project" value="TreeGrafter"/>
</dbReference>
<dbReference type="GO" id="GO:0003680">
    <property type="term" value="F:minor groove of adenine-thymine-rich DNA binding"/>
    <property type="evidence" value="ECO:0007669"/>
    <property type="project" value="TreeGrafter"/>
</dbReference>
<evidence type="ECO:0000313" key="8">
    <source>
        <dbReference type="Proteomes" id="UP000706333"/>
    </source>
</evidence>